<reference evidence="2" key="1">
    <citation type="submission" date="2020-02" db="EMBL/GenBank/DDBJ databases">
        <authorList>
            <person name="Meier V. D."/>
        </authorList>
    </citation>
    <scope>NUCLEOTIDE SEQUENCE</scope>
    <source>
        <strain evidence="2">AVDCRST_MAG57</strain>
    </source>
</reference>
<feature type="compositionally biased region" description="Low complexity" evidence="1">
    <location>
        <begin position="125"/>
        <end position="140"/>
    </location>
</feature>
<gene>
    <name evidence="2" type="ORF">AVDCRST_MAG57-3292</name>
</gene>
<organism evidence="2">
    <name type="scientific">uncultured Blastococcus sp</name>
    <dbReference type="NCBI Taxonomy" id="217144"/>
    <lineage>
        <taxon>Bacteria</taxon>
        <taxon>Bacillati</taxon>
        <taxon>Actinomycetota</taxon>
        <taxon>Actinomycetes</taxon>
        <taxon>Geodermatophilales</taxon>
        <taxon>Geodermatophilaceae</taxon>
        <taxon>Blastococcus</taxon>
        <taxon>environmental samples</taxon>
    </lineage>
</organism>
<feature type="compositionally biased region" description="Low complexity" evidence="1">
    <location>
        <begin position="73"/>
        <end position="83"/>
    </location>
</feature>
<sequence>ARDRAAGRPAPGPSADVVRRAHGPAGAHPVRGGAGPGHRRHDGGRAGERRRLPARHRAAGAALLRAQPDRRPAGAPCARCGRAAGHRQRLRDRHPQQHAGHRRGDQRPGQRGTRRPGGRLRRPDVPGGRRLRLGGQPLRTSPGTRGAAGRRL</sequence>
<proteinExistence type="predicted"/>
<accession>A0A6J4J8N1</accession>
<protein>
    <submittedName>
        <fullName evidence="2">Sodium-dependent transporter</fullName>
    </submittedName>
</protein>
<feature type="compositionally biased region" description="Low complexity" evidence="1">
    <location>
        <begin position="7"/>
        <end position="16"/>
    </location>
</feature>
<evidence type="ECO:0000256" key="1">
    <source>
        <dbReference type="SAM" id="MobiDB-lite"/>
    </source>
</evidence>
<feature type="non-terminal residue" evidence="2">
    <location>
        <position position="152"/>
    </location>
</feature>
<feature type="region of interest" description="Disordered" evidence="1">
    <location>
        <begin position="1"/>
        <end position="152"/>
    </location>
</feature>
<feature type="non-terminal residue" evidence="2">
    <location>
        <position position="1"/>
    </location>
</feature>
<dbReference type="EMBL" id="CADCTI010000272">
    <property type="protein sequence ID" value="CAA9273535.1"/>
    <property type="molecule type" value="Genomic_DNA"/>
</dbReference>
<dbReference type="AlphaFoldDB" id="A0A6J4J8N1"/>
<name>A0A6J4J8N1_9ACTN</name>
<evidence type="ECO:0000313" key="2">
    <source>
        <dbReference type="EMBL" id="CAA9273535.1"/>
    </source>
</evidence>